<reference evidence="2 3" key="1">
    <citation type="journal article" date="2016" name="Nat. Commun.">
        <title>Thousands of microbial genomes shed light on interconnected biogeochemical processes in an aquifer system.</title>
        <authorList>
            <person name="Anantharaman K."/>
            <person name="Brown C.T."/>
            <person name="Hug L.A."/>
            <person name="Sharon I."/>
            <person name="Castelle C.J."/>
            <person name="Probst A.J."/>
            <person name="Thomas B.C."/>
            <person name="Singh A."/>
            <person name="Wilkins M.J."/>
            <person name="Karaoz U."/>
            <person name="Brodie E.L."/>
            <person name="Williams K.H."/>
            <person name="Hubbard S.S."/>
            <person name="Banfield J.F."/>
        </authorList>
    </citation>
    <scope>NUCLEOTIDE SEQUENCE [LARGE SCALE GENOMIC DNA]</scope>
</reference>
<accession>A0A1F5YZ03</accession>
<evidence type="ECO:0008006" key="4">
    <source>
        <dbReference type="Google" id="ProtNLM"/>
    </source>
</evidence>
<dbReference type="SUPFAM" id="SSF63829">
    <property type="entry name" value="Calcium-dependent phosphotriesterase"/>
    <property type="match status" value="1"/>
</dbReference>
<dbReference type="Gene3D" id="2.120.10.30">
    <property type="entry name" value="TolB, C-terminal domain"/>
    <property type="match status" value="1"/>
</dbReference>
<feature type="compositionally biased region" description="Polar residues" evidence="1">
    <location>
        <begin position="267"/>
        <end position="288"/>
    </location>
</feature>
<evidence type="ECO:0000256" key="1">
    <source>
        <dbReference type="SAM" id="MobiDB-lite"/>
    </source>
</evidence>
<proteinExistence type="predicted"/>
<name>A0A1F5YZ03_9BACT</name>
<comment type="caution">
    <text evidence="2">The sequence shown here is derived from an EMBL/GenBank/DDBJ whole genome shotgun (WGS) entry which is preliminary data.</text>
</comment>
<evidence type="ECO:0000313" key="2">
    <source>
        <dbReference type="EMBL" id="OGG05430.1"/>
    </source>
</evidence>
<gene>
    <name evidence="2" type="ORF">A3F83_06190</name>
</gene>
<evidence type="ECO:0000313" key="3">
    <source>
        <dbReference type="Proteomes" id="UP000179129"/>
    </source>
</evidence>
<dbReference type="STRING" id="1817867.A3F83_06190"/>
<dbReference type="InterPro" id="IPR011042">
    <property type="entry name" value="6-blade_b-propeller_TolB-like"/>
</dbReference>
<protein>
    <recommendedName>
        <fullName evidence="4">Two component regulator three Y domain-containing protein</fullName>
    </recommendedName>
</protein>
<dbReference type="Proteomes" id="UP000179129">
    <property type="component" value="Unassembled WGS sequence"/>
</dbReference>
<organism evidence="2 3">
    <name type="scientific">Candidatus Glassbacteria bacterium RIFCSPLOWO2_12_FULL_58_11</name>
    <dbReference type="NCBI Taxonomy" id="1817867"/>
    <lineage>
        <taxon>Bacteria</taxon>
        <taxon>Candidatus Glassiibacteriota</taxon>
    </lineage>
</organism>
<sequence length="748" mass="82509">MEASLLKSAASWSILILFGLAGSVRADGTKFWTSQSRSDFMSGKSEGVSILAEDALVLAPEVKMLCDTGEPFIWCMITDGKGTLYAATGHDGHVLRIGAKGDTSIVYDALEPEATALALKEDGSLYVGTSPEGRVYRLKGGAGEAGNFFDPEEKYIWSMLPAPDGGLYVSVGSPGKVYKVNDKGEGRLVLDSQEQHIISLALDREGNLLAGSSGSALLYQVDKSGTVSILYDSPLKDLRAILVDKENNLFAGAFELQSPGDQAKQMMVQQGGQSPAQNQAGEDSSSGEESPRQGRQDFILRPRPGGRGPSANSEIYFFDRDRFVTRIWRETGEAVMSLGLNSDDRALFVSRKEDNNLFAIDRLGEVALLNSFQEIEVTGFLRDSGRTLICTGNPGKIYEIGTHYRHSGTFTAKVLNAGIPSAWGRLEWEGETPANTRVFFQTRSGNTDYPDTTWSPWSQALRGLPEEKISSPARKNLQWKATLESDDVSITPSLAKITVSYLSRNRPPMISPIRLMPQGLYIRKPPLPPDDSDKGQKYPYEVAELMNNKKPGATDNPFQGKKEYQRNLRMVGWNANDANGDELLYNIHYRGIAEKTWRLLALGIDENSYILDTENMADGKYVLKVTAYDSLDNAGERAMFTERISPEFVVDNTPPAVRGLRLDKLNGGKGFEVTFETQDETSNIDRVEYALDSGDWMPIDPEDRITDSREEKYRISLPGISAGEHTVSVQVYDDVFNTVIVRRSVTLP</sequence>
<dbReference type="EMBL" id="MFIX01000051">
    <property type="protein sequence ID" value="OGG05430.1"/>
    <property type="molecule type" value="Genomic_DNA"/>
</dbReference>
<dbReference type="AlphaFoldDB" id="A0A1F5YZ03"/>
<feature type="compositionally biased region" description="Basic and acidic residues" evidence="1">
    <location>
        <begin position="289"/>
        <end position="300"/>
    </location>
</feature>
<feature type="region of interest" description="Disordered" evidence="1">
    <location>
        <begin position="264"/>
        <end position="312"/>
    </location>
</feature>